<keyword evidence="1" id="KW-0175">Coiled coil</keyword>
<organism evidence="3 4">
    <name type="scientific">Tanacetum coccineum</name>
    <dbReference type="NCBI Taxonomy" id="301880"/>
    <lineage>
        <taxon>Eukaryota</taxon>
        <taxon>Viridiplantae</taxon>
        <taxon>Streptophyta</taxon>
        <taxon>Embryophyta</taxon>
        <taxon>Tracheophyta</taxon>
        <taxon>Spermatophyta</taxon>
        <taxon>Magnoliopsida</taxon>
        <taxon>eudicotyledons</taxon>
        <taxon>Gunneridae</taxon>
        <taxon>Pentapetalae</taxon>
        <taxon>asterids</taxon>
        <taxon>campanulids</taxon>
        <taxon>Asterales</taxon>
        <taxon>Asteraceae</taxon>
        <taxon>Asteroideae</taxon>
        <taxon>Anthemideae</taxon>
        <taxon>Anthemidinae</taxon>
        <taxon>Tanacetum</taxon>
    </lineage>
</organism>
<proteinExistence type="predicted"/>
<accession>A0ABQ4XKH0</accession>
<evidence type="ECO:0000256" key="1">
    <source>
        <dbReference type="SAM" id="Coils"/>
    </source>
</evidence>
<reference evidence="3" key="1">
    <citation type="journal article" date="2022" name="Int. J. Mol. Sci.">
        <title>Draft Genome of Tanacetum Coccineum: Genomic Comparison of Closely Related Tanacetum-Family Plants.</title>
        <authorList>
            <person name="Yamashiro T."/>
            <person name="Shiraishi A."/>
            <person name="Nakayama K."/>
            <person name="Satake H."/>
        </authorList>
    </citation>
    <scope>NUCLEOTIDE SEQUENCE</scope>
</reference>
<name>A0ABQ4XKH0_9ASTR</name>
<feature type="coiled-coil region" evidence="1">
    <location>
        <begin position="199"/>
        <end position="240"/>
    </location>
</feature>
<feature type="region of interest" description="Disordered" evidence="2">
    <location>
        <begin position="135"/>
        <end position="195"/>
    </location>
</feature>
<protein>
    <submittedName>
        <fullName evidence="3">Uncharacterized protein</fullName>
    </submittedName>
</protein>
<evidence type="ECO:0000313" key="4">
    <source>
        <dbReference type="Proteomes" id="UP001151760"/>
    </source>
</evidence>
<evidence type="ECO:0000313" key="3">
    <source>
        <dbReference type="EMBL" id="GJS65848.1"/>
    </source>
</evidence>
<reference evidence="3" key="2">
    <citation type="submission" date="2022-01" db="EMBL/GenBank/DDBJ databases">
        <authorList>
            <person name="Yamashiro T."/>
            <person name="Shiraishi A."/>
            <person name="Satake H."/>
            <person name="Nakayama K."/>
        </authorList>
    </citation>
    <scope>NUCLEOTIDE SEQUENCE</scope>
</reference>
<comment type="caution">
    <text evidence="3">The sequence shown here is derived from an EMBL/GenBank/DDBJ whole genome shotgun (WGS) entry which is preliminary data.</text>
</comment>
<dbReference type="EMBL" id="BQNB010009608">
    <property type="protein sequence ID" value="GJS65848.1"/>
    <property type="molecule type" value="Genomic_DNA"/>
</dbReference>
<feature type="compositionally biased region" description="Polar residues" evidence="2">
    <location>
        <begin position="142"/>
        <end position="154"/>
    </location>
</feature>
<dbReference type="Proteomes" id="UP001151760">
    <property type="component" value="Unassembled WGS sequence"/>
</dbReference>
<evidence type="ECO:0000256" key="2">
    <source>
        <dbReference type="SAM" id="MobiDB-lite"/>
    </source>
</evidence>
<sequence length="246" mass="27941">MSPGSLDLRFIGGGSLGLGSLDKDSLEEVRWVLVRWTQGFQVRWIFDITRSLICEMKVGSLLYGGVKFLMYLRFLQVFINQQLGDMSHHKKIFVTPSHTKKIFANMKREGNDFFGRITPLFETIMVQPTQYEGVDSGIPVDSLQTPITTQPSSSRTEKKQSKRTQRKDTAVAQEETQQDDDVPTPSNDPPLSGEDSMQLSELMLLCTNLQKQVLDLEKANDAQAKEIADLKKRVQKLERKKKSRTT</sequence>
<keyword evidence="4" id="KW-1185">Reference proteome</keyword>
<gene>
    <name evidence="3" type="ORF">Tco_0680412</name>
</gene>